<feature type="region of interest" description="Disordered" evidence="12">
    <location>
        <begin position="1695"/>
        <end position="1716"/>
    </location>
</feature>
<dbReference type="SMART" id="SM00387">
    <property type="entry name" value="HATPase_c"/>
    <property type="match status" value="1"/>
</dbReference>
<dbReference type="InterPro" id="IPR008207">
    <property type="entry name" value="Sig_transdc_His_kin_Hpt_dom"/>
</dbReference>
<dbReference type="InterPro" id="IPR004358">
    <property type="entry name" value="Sig_transdc_His_kin-like_C"/>
</dbReference>
<dbReference type="InterPro" id="IPR005467">
    <property type="entry name" value="His_kinase_dom"/>
</dbReference>
<dbReference type="PANTHER" id="PTHR43395:SF8">
    <property type="entry name" value="HISTIDINE KINASE"/>
    <property type="match status" value="1"/>
</dbReference>
<keyword evidence="4 10" id="KW-0597">Phosphoprotein</keyword>
<feature type="domain" description="HPt" evidence="16">
    <location>
        <begin position="512"/>
        <end position="619"/>
    </location>
</feature>
<dbReference type="InterPro" id="IPR001789">
    <property type="entry name" value="Sig_transdc_resp-reg_receiver"/>
</dbReference>
<evidence type="ECO:0000256" key="9">
    <source>
        <dbReference type="PROSITE-ProRule" id="PRU00110"/>
    </source>
</evidence>
<dbReference type="OrthoDB" id="9803176at2"/>
<evidence type="ECO:0000256" key="8">
    <source>
        <dbReference type="ARBA" id="ARBA00035100"/>
    </source>
</evidence>
<dbReference type="Gene3D" id="3.30.565.10">
    <property type="entry name" value="Histidine kinase-like ATPase, C-terminal domain"/>
    <property type="match status" value="1"/>
</dbReference>
<dbReference type="FunFam" id="3.30.565.10:FF:000016">
    <property type="entry name" value="Chemotaxis protein CheA, putative"/>
    <property type="match status" value="1"/>
</dbReference>
<dbReference type="SUPFAM" id="SSF47384">
    <property type="entry name" value="Homodimeric domain of signal transducing histidine kinase"/>
    <property type="match status" value="1"/>
</dbReference>
<dbReference type="InterPro" id="IPR036641">
    <property type="entry name" value="HPT_dom_sf"/>
</dbReference>
<evidence type="ECO:0000256" key="11">
    <source>
        <dbReference type="SAM" id="Coils"/>
    </source>
</evidence>
<dbReference type="InterPro" id="IPR036061">
    <property type="entry name" value="CheW-like_dom_sf"/>
</dbReference>
<feature type="compositionally biased region" description="Polar residues" evidence="12">
    <location>
        <begin position="2532"/>
        <end position="2545"/>
    </location>
</feature>
<dbReference type="InterPro" id="IPR036097">
    <property type="entry name" value="HisK_dim/P_sf"/>
</dbReference>
<dbReference type="SMART" id="SM00073">
    <property type="entry name" value="HPT"/>
    <property type="match status" value="4"/>
</dbReference>
<comment type="function">
    <text evidence="8">Involved in the transmission of sensory signals from the chemoreceptors to the flagellar motors. CheA is autophosphorylated; it can transfer its phosphate group to either CheB or CheY.</text>
</comment>
<dbReference type="InterPro" id="IPR002545">
    <property type="entry name" value="CheW-lke_dom"/>
</dbReference>
<feature type="modified residue" description="Phosphohistidine" evidence="9">
    <location>
        <position position="960"/>
    </location>
</feature>
<organism evidence="17 18">
    <name type="scientific">Suttonella indologenes</name>
    <dbReference type="NCBI Taxonomy" id="13276"/>
    <lineage>
        <taxon>Bacteria</taxon>
        <taxon>Pseudomonadati</taxon>
        <taxon>Pseudomonadota</taxon>
        <taxon>Gammaproteobacteria</taxon>
        <taxon>Cardiobacteriales</taxon>
        <taxon>Cardiobacteriaceae</taxon>
        <taxon>Suttonella</taxon>
    </lineage>
</organism>
<dbReference type="InterPro" id="IPR003594">
    <property type="entry name" value="HATPase_dom"/>
</dbReference>
<feature type="compositionally biased region" description="Low complexity" evidence="12">
    <location>
        <begin position="727"/>
        <end position="739"/>
    </location>
</feature>
<evidence type="ECO:0000256" key="2">
    <source>
        <dbReference type="ARBA" id="ARBA00012438"/>
    </source>
</evidence>
<dbReference type="Gene3D" id="3.40.50.2300">
    <property type="match status" value="1"/>
</dbReference>
<feature type="compositionally biased region" description="Polar residues" evidence="12">
    <location>
        <begin position="1670"/>
        <end position="1679"/>
    </location>
</feature>
<evidence type="ECO:0000256" key="4">
    <source>
        <dbReference type="ARBA" id="ARBA00022553"/>
    </source>
</evidence>
<evidence type="ECO:0000259" key="13">
    <source>
        <dbReference type="PROSITE" id="PS50109"/>
    </source>
</evidence>
<dbReference type="InterPro" id="IPR037006">
    <property type="entry name" value="CheA-like_homodim_sf"/>
</dbReference>
<evidence type="ECO:0000256" key="10">
    <source>
        <dbReference type="PROSITE-ProRule" id="PRU00169"/>
    </source>
</evidence>
<dbReference type="SUPFAM" id="SSF50341">
    <property type="entry name" value="CheW-like"/>
    <property type="match status" value="1"/>
</dbReference>
<dbReference type="PROSITE" id="PS50851">
    <property type="entry name" value="CHEW"/>
    <property type="match status" value="1"/>
</dbReference>
<feature type="region of interest" description="Disordered" evidence="12">
    <location>
        <begin position="1612"/>
        <end position="1632"/>
    </location>
</feature>
<dbReference type="SMART" id="SM00448">
    <property type="entry name" value="REC"/>
    <property type="match status" value="1"/>
</dbReference>
<dbReference type="Gene3D" id="1.20.120.160">
    <property type="entry name" value="HPT domain"/>
    <property type="match status" value="4"/>
</dbReference>
<dbReference type="SMART" id="SM00260">
    <property type="entry name" value="CheW"/>
    <property type="match status" value="1"/>
</dbReference>
<keyword evidence="7" id="KW-0902">Two-component regulatory system</keyword>
<dbReference type="Pfam" id="PF01627">
    <property type="entry name" value="Hpt"/>
    <property type="match status" value="4"/>
</dbReference>
<evidence type="ECO:0000259" key="15">
    <source>
        <dbReference type="PROSITE" id="PS50851"/>
    </source>
</evidence>
<feature type="domain" description="HPt" evidence="16">
    <location>
        <begin position="2336"/>
        <end position="2440"/>
    </location>
</feature>
<dbReference type="PROSITE" id="PS50109">
    <property type="entry name" value="HIS_KIN"/>
    <property type="match status" value="1"/>
</dbReference>
<dbReference type="Pfam" id="PF02518">
    <property type="entry name" value="HATPase_c"/>
    <property type="match status" value="1"/>
</dbReference>
<evidence type="ECO:0000259" key="14">
    <source>
        <dbReference type="PROSITE" id="PS50110"/>
    </source>
</evidence>
<dbReference type="GO" id="GO:0000155">
    <property type="term" value="F:phosphorelay sensor kinase activity"/>
    <property type="evidence" value="ECO:0007669"/>
    <property type="project" value="InterPro"/>
</dbReference>
<gene>
    <name evidence="17" type="primary">cheA_3</name>
    <name evidence="17" type="ORF">NCTC10717_02316</name>
</gene>
<feature type="compositionally biased region" description="Low complexity" evidence="12">
    <location>
        <begin position="2467"/>
        <end position="2477"/>
    </location>
</feature>
<dbReference type="Pfam" id="PF00072">
    <property type="entry name" value="Response_reg"/>
    <property type="match status" value="1"/>
</dbReference>
<feature type="modified residue" description="Phosphohistidine" evidence="9">
    <location>
        <position position="559"/>
    </location>
</feature>
<keyword evidence="18" id="KW-1185">Reference proteome</keyword>
<dbReference type="PRINTS" id="PR00344">
    <property type="entry name" value="BCTRLSENSOR"/>
</dbReference>
<reference evidence="17 18" key="1">
    <citation type="submission" date="2018-06" db="EMBL/GenBank/DDBJ databases">
        <authorList>
            <consortium name="Pathogen Informatics"/>
            <person name="Doyle S."/>
        </authorList>
    </citation>
    <scope>NUCLEOTIDE SEQUENCE [LARGE SCALE GENOMIC DNA]</scope>
    <source>
        <strain evidence="17 18">NCTC10717</strain>
    </source>
</reference>
<feature type="domain" description="HPt" evidence="16">
    <location>
        <begin position="2157"/>
        <end position="2261"/>
    </location>
</feature>
<dbReference type="InterPro" id="IPR004105">
    <property type="entry name" value="CheA-like_dim"/>
</dbReference>
<dbReference type="Pfam" id="PF01584">
    <property type="entry name" value="CheW"/>
    <property type="match status" value="1"/>
</dbReference>
<feature type="region of interest" description="Disordered" evidence="12">
    <location>
        <begin position="1779"/>
        <end position="1799"/>
    </location>
</feature>
<comment type="catalytic activity">
    <reaction evidence="1">
        <text>ATP + protein L-histidine = ADP + protein N-phospho-L-histidine.</text>
        <dbReference type="EC" id="2.7.13.3"/>
    </reaction>
</comment>
<evidence type="ECO:0000313" key="17">
    <source>
        <dbReference type="EMBL" id="SUO98561.1"/>
    </source>
</evidence>
<evidence type="ECO:0000259" key="16">
    <source>
        <dbReference type="PROSITE" id="PS50894"/>
    </source>
</evidence>
<feature type="compositionally biased region" description="Basic and acidic residues" evidence="12">
    <location>
        <begin position="2567"/>
        <end position="2579"/>
    </location>
</feature>
<evidence type="ECO:0000256" key="5">
    <source>
        <dbReference type="ARBA" id="ARBA00022679"/>
    </source>
</evidence>
<feature type="region of interest" description="Disordered" evidence="12">
    <location>
        <begin position="1736"/>
        <end position="1758"/>
    </location>
</feature>
<feature type="region of interest" description="Disordered" evidence="12">
    <location>
        <begin position="713"/>
        <end position="739"/>
    </location>
</feature>
<feature type="compositionally biased region" description="Low complexity" evidence="12">
    <location>
        <begin position="2494"/>
        <end position="2517"/>
    </location>
</feature>
<dbReference type="PROSITE" id="PS50894">
    <property type="entry name" value="HPT"/>
    <property type="match status" value="4"/>
</dbReference>
<name>A0A380N3R4_9GAMM</name>
<dbReference type="SUPFAM" id="SSF47226">
    <property type="entry name" value="Histidine-containing phosphotransfer domain, HPT domain"/>
    <property type="match status" value="4"/>
</dbReference>
<dbReference type="EC" id="2.7.13.3" evidence="2"/>
<feature type="region of interest" description="Disordered" evidence="12">
    <location>
        <begin position="1526"/>
        <end position="1548"/>
    </location>
</feature>
<feature type="domain" description="Response regulatory" evidence="14">
    <location>
        <begin position="3080"/>
        <end position="3196"/>
    </location>
</feature>
<feature type="modified residue" description="Phosphohistidine" evidence="9">
    <location>
        <position position="2204"/>
    </location>
</feature>
<feature type="region of interest" description="Disordered" evidence="12">
    <location>
        <begin position="1654"/>
        <end position="1679"/>
    </location>
</feature>
<evidence type="ECO:0000256" key="3">
    <source>
        <dbReference type="ARBA" id="ARBA00021495"/>
    </source>
</evidence>
<dbReference type="InterPro" id="IPR036890">
    <property type="entry name" value="HATPase_C_sf"/>
</dbReference>
<keyword evidence="5 17" id="KW-0808">Transferase</keyword>
<dbReference type="SUPFAM" id="SSF52172">
    <property type="entry name" value="CheY-like"/>
    <property type="match status" value="1"/>
</dbReference>
<keyword evidence="6" id="KW-0418">Kinase</keyword>
<feature type="modified residue" description="Phosphohistidine" evidence="9">
    <location>
        <position position="2380"/>
    </location>
</feature>
<dbReference type="EMBL" id="UHIA01000004">
    <property type="protein sequence ID" value="SUO98561.1"/>
    <property type="molecule type" value="Genomic_DNA"/>
</dbReference>
<protein>
    <recommendedName>
        <fullName evidence="3">Chemotaxis protein CheA</fullName>
        <ecNumber evidence="2">2.7.13.3</ecNumber>
    </recommendedName>
</protein>
<evidence type="ECO:0000256" key="7">
    <source>
        <dbReference type="ARBA" id="ARBA00023012"/>
    </source>
</evidence>
<feature type="region of interest" description="Disordered" evidence="12">
    <location>
        <begin position="1569"/>
        <end position="1589"/>
    </location>
</feature>
<dbReference type="PROSITE" id="PS50110">
    <property type="entry name" value="RESPONSE_REGULATORY"/>
    <property type="match status" value="1"/>
</dbReference>
<dbReference type="GO" id="GO:0005737">
    <property type="term" value="C:cytoplasm"/>
    <property type="evidence" value="ECO:0007669"/>
    <property type="project" value="InterPro"/>
</dbReference>
<dbReference type="CDD" id="cd17546">
    <property type="entry name" value="REC_hyHK_CKI1_RcsC-like"/>
    <property type="match status" value="1"/>
</dbReference>
<sequence length="3202" mass="347257">MSNEIANQLLVRVQNEMAHNITTVKKQLIEWLERPESGGVDAFAEQLSEVSGGLALLNRNNAAQLCAVLADSVKTLDDKYRDKTVQESEFSEIGAEIASGLLLLNDYITRLSFIEPTDERLLNEAAQAIESILAGNGVAAITVKPKIDRETYQALSAKVTEVLETSRNQIEQYGVHANKQFDVTSVIGHNKNLISLFEVLDLKVPQLLLKQINQMLDEQLSESQWIDIAEAMILVEETLKHAQYEAEDVADYRSAITEQSAYSRSLEIQKLLRDTGEIARQFYESLRKSLTNIETVSTEQPWKEAALRTSHFASIAHLVGEKHLSAALNQLSLQFAEISLQTSANADAYPAAIDVLIAAEYIFNDLSDTAKINHSDVDYLKQVSDALNTFYKPSNQAKSLLLDFIKHEEKLEEAQVKNEDADLANGLDDLLDGLDALDSHFDGSLAEIEKDVESDQEEELPSAVAITGQANEDQAAAAAGAYQAYFAGKSLNELSTLSVPAGKENFLESHDSAVMDDEIREFFLEELAEKIQEIRDELEPWQANPYEQEHIGVVRRAFHTIKGSGRTVGYEALGECAWQHEQMLNRVIDKTFDVNATIQNLITDTVELLRILTVGEDFVEHQPALLMQASLAEHITNYLSEHKDADEQVLAQYANSVRAALTDDAKHAPQIIEKITGKLTAVEKQTPLSDLSSAESNIIGEATNTVATAATIPSSGDFSTVDEKSVSSDVSPKSDSVSDISFADENDLIRTAENSSVDAAAEKEPAQTFSLDFADTERSEEASTIADLSVHSNEKAGEDSGISLDVDTKAISDNVSQQTKGEDAFVDRSVSSDISSISLDAAESEADFLADDISATVAQDQSSTLSDNVEHKEEIQAANTYAFGQPFYADKTLADLDNISSVGDKNVVSDQDQQAVDQDILEIFLEELDTTVEQIDQTLSQWKSAPQDKGLVEEVRRAFHTIKGSGKMVGYQDLGDFAWQYEHLLNSIAESYFPTNDLVLNAVADANDLLKILRTEDGFNEHKASLSLQGQVAHQAREHLMASPEMSSAEQADLARNLYAQFAAKSDSAETVSQDTVHADLQIDKVTAAEEDTISQTALHADVDLFADEQHSISQPIDANISTSIDDFSREQQGSRSSTVFVTQTLESAAVASPQSVAQKTQALDDAFEPAATEQKVVSPAAYDEAIVEKLAKEVSAVIGHGLHSIDIHDEDDKSLLRDMVSARISQQEHSLSSEQMASLSAQVSAQLAGKVTIGDLSEILPASALDAQDSAAPTISASVSHIVASPEAVAYRHIANMLQRSLAAQPLDEDDEAILAQQLDKEFSRLGHSLDDVKERAELQAQLSAAFSGSAADNPAYEKLLSNVLSKAAENALSDDNVRLDDAVMQRLVATVSRMSDMQTDSDDVEILREQIQAAIAKHTADVAQQEVLEASVAIALKENFAQESAASALLDEVFADEDDSASIQTSAATDLAENVIEDKLLNTEVSLASSVEKSQAVSFSETEESNDAITEFFADADNAEAQFASPVESSHVAPSTDAALSSGEQGSSDAITDFFADADNAEAQFASPVESSHVAPSADAALSSDEQGSSDAITDFFADADNAEAQFASPVESSHVAPSADAALSSGEQGSSDAITDFFADADNAEAQFASPVESSHVAPSADAALSSGEQGSSDTITDFFADADNAEAQFASPVESSHVAPSTDAALSSDEQGSSDAITDFFADADNAEAQFASPVESSHIAPSADAALSSGEQGSSDAITDFFADADNAEAQFASPVESSHVAPSTDAALSSGEQGSSDAITEFFADADNNAEVQFADSVAENEAHEMVDALISEIESQSEVSVTDEVNAGLSKDDKQDAASVNEMDADDKALMDEMLRNVAQELAAEPAGFSDTASETSFDDMLQNSAESHDEIASSSAEHISAGQNVTRAKADKVDYVDSRSGDIVFNSSASSATGIAGMTPSLSSANAPKANAHSASRLSDELSKISAHPSLENAVGAKESEQHQSSGLGKFLNAVDKFESLSQQVEDNSTPEMLDNLIESVYDIEDSIEAGSVPDWIWRMLDAIEQLLLAHRNQGSGISLSAASILRQSIDLIENFDDDNSAEEAIQTINSLMQTRQELGISNTHMTREIAPIATSAPVSQNWDEWIPDPNHGTELAETFLDEAVLLLGRSQLEAERWDQNRGSITHLDAIRRDMHTLKGGARMSGYLALGDLTHAIESMIESLVDGHSEANNQAVAVLSGALWQAMIMLDAVRDGFLPQTDPYMLNNINRFLNLPLPYPEVAEQELRLREAQAEEELSKENAASMQEAAVSAAEEIHEAEEMATAFDENIDPILVDIFTDEAQELIDQAEALFAQDLKNEAVVEELKRNMHTLKGAARLVGLTAIGDTSHLMESLIEQLADYNETKMRQAKNLLNMGHEALYGMLDSVLRKEMPIPAKSLNESLTIFAKEGRFVQPNAEAPAAAVESATSDETPVAKQAQAEQHPPVQVSDVASSAAVEQAQDAAPSASPENDVKAEKPAESPQESAQKDAASSSIAKEAAPDPSITQEADKPQAAQKESHAAEAEKPEAPKPISSAPEAAKSDTAPAGVQRYVRVDADLLDEMIAMVGETAIMRSRLENVSSESTFNLNELTRIANRIDEQMRRLDNETEAQMLFRREAQTNDDEHFDPLEMDRFTEIQQLSRQLSEAINDLKNVQETLAHENALIRNISIQQGFIQRGIQDRLLTTQLLRFDVNEARLKRLVRQTAKSVDKDIELIIEGGHVELERRLIEEVLPAIEHMIRNSVGHGIETPAERKAAGKPAQGIVKLTVAAKSSNVEIRILDDGRGFDYDRIREKARSKGWLDESRAQDQHYLNTLMMRSGFSTAQAVTQLSGRGVGMDVVNEMVKQRRGQLIAESIPGKGAQFTILMPFTMSISEVLLVEVAEQTYAVPMNTVAAIAQVPREDLQRSHAGEEVYIQYDGMDYRLYMLGDYFKSDEYQFAIDSATAPALFINASGEPTAFYVDRVANRVEVIVKNVNRQVLNIPGISGATILGDGNVIPVLEPLDLARRIGSLSQYHSSASAEEAFVPNILVVDDSVTMRKVSTRLLERNGYIVESAKDGLDAIDVLQRFTPDLILLDIEMPRMDGFEFASHVRQNSQVSEVPIIMITSRTGDKHRERADQIGIQDYLGKPYREDILIETIESLLGDKAND</sequence>
<dbReference type="SUPFAM" id="SSF55874">
    <property type="entry name" value="ATPase domain of HSP90 chaperone/DNA topoisomerase II/histidine kinase"/>
    <property type="match status" value="1"/>
</dbReference>
<feature type="domain" description="CheW-like" evidence="15">
    <location>
        <begin position="2925"/>
        <end position="3063"/>
    </location>
</feature>
<feature type="coiled-coil region" evidence="11">
    <location>
        <begin position="2688"/>
        <end position="2715"/>
    </location>
</feature>
<dbReference type="Gene3D" id="2.30.30.40">
    <property type="entry name" value="SH3 Domains"/>
    <property type="match status" value="1"/>
</dbReference>
<dbReference type="Gene3D" id="1.10.287.560">
    <property type="entry name" value="Histidine kinase CheA-like, homodimeric domain"/>
    <property type="match status" value="1"/>
</dbReference>
<feature type="region of interest" description="Disordered" evidence="12">
    <location>
        <begin position="2467"/>
        <end position="2595"/>
    </location>
</feature>
<evidence type="ECO:0000313" key="18">
    <source>
        <dbReference type="Proteomes" id="UP000254575"/>
    </source>
</evidence>
<dbReference type="Pfam" id="PF02895">
    <property type="entry name" value="H-kinase_dim"/>
    <property type="match status" value="1"/>
</dbReference>
<dbReference type="Proteomes" id="UP000254575">
    <property type="component" value="Unassembled WGS sequence"/>
</dbReference>
<feature type="domain" description="HPt" evidence="16">
    <location>
        <begin position="913"/>
        <end position="1013"/>
    </location>
</feature>
<feature type="modified residue" description="4-aspartylphosphate" evidence="10">
    <location>
        <position position="3129"/>
    </location>
</feature>
<dbReference type="PANTHER" id="PTHR43395">
    <property type="entry name" value="SENSOR HISTIDINE KINASE CHEA"/>
    <property type="match status" value="1"/>
</dbReference>
<accession>A0A380N3R4</accession>
<proteinExistence type="predicted"/>
<dbReference type="CDD" id="cd00088">
    <property type="entry name" value="HPT"/>
    <property type="match status" value="4"/>
</dbReference>
<feature type="domain" description="Histidine kinase" evidence="13">
    <location>
        <begin position="2787"/>
        <end position="2923"/>
    </location>
</feature>
<feature type="region of interest" description="Disordered" evidence="12">
    <location>
        <begin position="1971"/>
        <end position="1990"/>
    </location>
</feature>
<dbReference type="InterPro" id="IPR051315">
    <property type="entry name" value="Bact_Chemotaxis_CheA"/>
</dbReference>
<dbReference type="GO" id="GO:0006935">
    <property type="term" value="P:chemotaxis"/>
    <property type="evidence" value="ECO:0007669"/>
    <property type="project" value="InterPro"/>
</dbReference>
<keyword evidence="11" id="KW-0175">Coiled coil</keyword>
<dbReference type="InterPro" id="IPR011006">
    <property type="entry name" value="CheY-like_superfamily"/>
</dbReference>
<evidence type="ECO:0000256" key="6">
    <source>
        <dbReference type="ARBA" id="ARBA00022777"/>
    </source>
</evidence>
<dbReference type="SMART" id="SM01231">
    <property type="entry name" value="H-kinase_dim"/>
    <property type="match status" value="1"/>
</dbReference>
<evidence type="ECO:0000256" key="12">
    <source>
        <dbReference type="SAM" id="MobiDB-lite"/>
    </source>
</evidence>
<feature type="coiled-coil region" evidence="11">
    <location>
        <begin position="2290"/>
        <end position="2331"/>
    </location>
</feature>
<dbReference type="RefSeq" id="WP_115219365.1">
    <property type="nucleotide sequence ID" value="NZ_UHIA01000004.1"/>
</dbReference>
<evidence type="ECO:0000256" key="1">
    <source>
        <dbReference type="ARBA" id="ARBA00000085"/>
    </source>
</evidence>